<reference evidence="8" key="1">
    <citation type="submission" date="2017-12" db="EMBL/GenBank/DDBJ databases">
        <title>Genome sequencing and analysis.</title>
        <authorList>
            <person name="Huang Y.-T."/>
        </authorList>
    </citation>
    <scope>NUCLEOTIDE SEQUENCE</scope>
    <source>
        <strain evidence="8">VGH116</strain>
    </source>
</reference>
<keyword evidence="6" id="KW-0472">Membrane</keyword>
<evidence type="ECO:0000256" key="2">
    <source>
        <dbReference type="ARBA" id="ARBA00022553"/>
    </source>
</evidence>
<dbReference type="EMBL" id="PKLF01000008">
    <property type="protein sequence ID" value="MBE8612847.1"/>
    <property type="molecule type" value="Genomic_DNA"/>
</dbReference>
<comment type="subcellular location">
    <subcellularLocation>
        <location evidence="6">Cell inner membrane</location>
        <topology evidence="6">Single-pass membrane protein</topology>
    </subcellularLocation>
</comment>
<evidence type="ECO:0000256" key="5">
    <source>
        <dbReference type="ARBA" id="ARBA00022982"/>
    </source>
</evidence>
<keyword evidence="6" id="KW-1133">Transmembrane helix</keyword>
<dbReference type="GO" id="GO:0010181">
    <property type="term" value="F:FMN binding"/>
    <property type="evidence" value="ECO:0007669"/>
    <property type="project" value="InterPro"/>
</dbReference>
<dbReference type="EMBL" id="JAPKIY010000003">
    <property type="protein sequence ID" value="MDS0896664.1"/>
    <property type="molecule type" value="Genomic_DNA"/>
</dbReference>
<dbReference type="GO" id="GO:0022900">
    <property type="term" value="P:electron transport chain"/>
    <property type="evidence" value="ECO:0007669"/>
    <property type="project" value="UniProtKB-UniRule"/>
</dbReference>
<evidence type="ECO:0000313" key="9">
    <source>
        <dbReference type="EMBL" id="MDS0896664.1"/>
    </source>
</evidence>
<dbReference type="Pfam" id="PF04205">
    <property type="entry name" value="FMN_bind"/>
    <property type="match status" value="1"/>
</dbReference>
<dbReference type="AlphaFoldDB" id="A0A0A2R6N1"/>
<keyword evidence="6" id="KW-0812">Transmembrane</keyword>
<evidence type="ECO:0000256" key="6">
    <source>
        <dbReference type="HAMAP-Rule" id="MF_00479"/>
    </source>
</evidence>
<protein>
    <recommendedName>
        <fullName evidence="6">Ion-translocating oxidoreductase complex subunit G</fullName>
        <ecNumber evidence="6">7.-.-.-</ecNumber>
    </recommendedName>
    <alternativeName>
        <fullName evidence="6">Rnf electron transport complex subunit G</fullName>
    </alternativeName>
</protein>
<dbReference type="NCBIfam" id="TIGR01947">
    <property type="entry name" value="rnfG"/>
    <property type="match status" value="1"/>
</dbReference>
<dbReference type="Proteomes" id="UP001182247">
    <property type="component" value="Unassembled WGS sequence"/>
</dbReference>
<gene>
    <name evidence="9" type="primary">rsxG</name>
    <name evidence="6" type="synonym">rnfG</name>
    <name evidence="8" type="ORF">CYG68_10500</name>
    <name evidence="9" type="ORF">OSC06_01680</name>
</gene>
<dbReference type="PANTHER" id="PTHR36118">
    <property type="entry name" value="ION-TRANSLOCATING OXIDOREDUCTASE COMPLEX SUBUNIT G"/>
    <property type="match status" value="1"/>
</dbReference>
<dbReference type="STRING" id="582.AL531_06745"/>
<dbReference type="NCBIfam" id="NF002519">
    <property type="entry name" value="PRK01908.1"/>
    <property type="match status" value="1"/>
</dbReference>
<keyword evidence="6" id="KW-1003">Cell membrane</keyword>
<feature type="modified residue" description="FMN phosphoryl threonine" evidence="6">
    <location>
        <position position="175"/>
    </location>
</feature>
<reference evidence="9" key="2">
    <citation type="submission" date="2023-02" db="EMBL/GenBank/DDBJ databases">
        <title>Detection, antimicrobial susceptibility and genomic characterization of NDM-producing species of Morganellaceae, Yersiniaceae, and Enterobacteriaceae other than Klebsiella.</title>
        <authorList>
            <person name="Camargo C.H."/>
            <person name="Sacchi C.T."/>
            <person name="Campos K.R."/>
        </authorList>
    </citation>
    <scope>NUCLEOTIDE SEQUENCE</scope>
    <source>
        <strain evidence="9">1189_21</strain>
    </source>
</reference>
<evidence type="ECO:0000259" key="7">
    <source>
        <dbReference type="SMART" id="SM00900"/>
    </source>
</evidence>
<dbReference type="EC" id="7.-.-.-" evidence="6"/>
<dbReference type="InterPro" id="IPR007329">
    <property type="entry name" value="FMN-bd"/>
</dbReference>
<dbReference type="OrthoDB" id="9784165at2"/>
<evidence type="ECO:0000256" key="4">
    <source>
        <dbReference type="ARBA" id="ARBA00022643"/>
    </source>
</evidence>
<proteinExistence type="inferred from homology"/>
<accession>A0A0A2R6N1</accession>
<dbReference type="GeneID" id="93360426"/>
<evidence type="ECO:0000256" key="3">
    <source>
        <dbReference type="ARBA" id="ARBA00022630"/>
    </source>
</evidence>
<evidence type="ECO:0000313" key="10">
    <source>
        <dbReference type="Proteomes" id="UP000650477"/>
    </source>
</evidence>
<dbReference type="GO" id="GO:0009055">
    <property type="term" value="F:electron transfer activity"/>
    <property type="evidence" value="ECO:0007669"/>
    <property type="project" value="InterPro"/>
</dbReference>
<comment type="similarity">
    <text evidence="6">Belongs to the RnfG family.</text>
</comment>
<keyword evidence="6" id="KW-0997">Cell inner membrane</keyword>
<keyword evidence="4 6" id="KW-0288">FMN</keyword>
<dbReference type="InterPro" id="IPR010209">
    <property type="entry name" value="Ion_transpt_RnfG/RsxG"/>
</dbReference>
<dbReference type="HAMAP" id="MF_00479">
    <property type="entry name" value="RsxG_RnfG"/>
    <property type="match status" value="1"/>
</dbReference>
<keyword evidence="1 6" id="KW-0813">Transport</keyword>
<dbReference type="Proteomes" id="UP000650477">
    <property type="component" value="Unassembled WGS sequence"/>
</dbReference>
<dbReference type="SMART" id="SM00900">
    <property type="entry name" value="FMN_bind"/>
    <property type="match status" value="1"/>
</dbReference>
<organism evidence="8 10">
    <name type="scientific">Morganella morganii</name>
    <name type="common">Proteus morganii</name>
    <dbReference type="NCBI Taxonomy" id="582"/>
    <lineage>
        <taxon>Bacteria</taxon>
        <taxon>Pseudomonadati</taxon>
        <taxon>Pseudomonadota</taxon>
        <taxon>Gammaproteobacteria</taxon>
        <taxon>Enterobacterales</taxon>
        <taxon>Morganellaceae</taxon>
        <taxon>Morganella</taxon>
    </lineage>
</organism>
<dbReference type="PIRSF" id="PIRSF006091">
    <property type="entry name" value="E_trnsport_RnfG"/>
    <property type="match status" value="1"/>
</dbReference>
<keyword evidence="6" id="KW-1278">Translocase</keyword>
<sequence>MIATLRRYGLILALFAAGTTGLSGFVYTLTKPEIDKQAAAQQKALFAEILPESVYNNDVIAECYLVTDPALGNELPHRLYVARKDGTPVAAVLESTAPDGYSGNIQLLVAADFNRTVLGSRVTEHKETPGLGDKIDTRISDWITSLSGKHIESADDPHWAVKKDGGDFDQFTGATITPRAVVNAVRATADYMQTLPPLLNTLPQCGAE</sequence>
<feature type="domain" description="FMN-binding" evidence="7">
    <location>
        <begin position="100"/>
        <end position="192"/>
    </location>
</feature>
<keyword evidence="2 6" id="KW-0597">Phosphoprotein</keyword>
<dbReference type="PANTHER" id="PTHR36118:SF1">
    <property type="entry name" value="ION-TRANSLOCATING OXIDOREDUCTASE COMPLEX SUBUNIT G"/>
    <property type="match status" value="1"/>
</dbReference>
<comment type="caution">
    <text evidence="8">The sequence shown here is derived from an EMBL/GenBank/DDBJ whole genome shotgun (WGS) entry which is preliminary data.</text>
</comment>
<comment type="function">
    <text evidence="6">Part of a membrane-bound complex that couples electron transfer with translocation of ions across the membrane.</text>
</comment>
<dbReference type="RefSeq" id="WP_004238124.1">
    <property type="nucleotide sequence ID" value="NZ_ABGYJJ040000001.1"/>
</dbReference>
<comment type="subunit">
    <text evidence="6">The complex is composed of six subunits: RnfA, RnfB, RnfC, RnfD, RnfE and RnfG.</text>
</comment>
<comment type="cofactor">
    <cofactor evidence="6">
        <name>FMN</name>
        <dbReference type="ChEBI" id="CHEBI:58210"/>
    </cofactor>
</comment>
<evidence type="ECO:0000256" key="1">
    <source>
        <dbReference type="ARBA" id="ARBA00022448"/>
    </source>
</evidence>
<keyword evidence="3 6" id="KW-0285">Flavoprotein</keyword>
<keyword evidence="5 6" id="KW-0249">Electron transport</keyword>
<dbReference type="GO" id="GO:0005886">
    <property type="term" value="C:plasma membrane"/>
    <property type="evidence" value="ECO:0007669"/>
    <property type="project" value="UniProtKB-SubCell"/>
</dbReference>
<evidence type="ECO:0000313" key="8">
    <source>
        <dbReference type="EMBL" id="MBE8612847.1"/>
    </source>
</evidence>
<name>A0A0A2R6N1_MORMO</name>